<dbReference type="SMART" id="SM00110">
    <property type="entry name" value="C1Q"/>
    <property type="match status" value="1"/>
</dbReference>
<keyword evidence="5" id="KW-1185">Reference proteome</keyword>
<evidence type="ECO:0000313" key="4">
    <source>
        <dbReference type="EMBL" id="KAK3105905.1"/>
    </source>
</evidence>
<keyword evidence="2" id="KW-0964">Secreted</keyword>
<dbReference type="Gene3D" id="2.60.120.40">
    <property type="match status" value="1"/>
</dbReference>
<reference evidence="4" key="1">
    <citation type="submission" date="2019-08" db="EMBL/GenBank/DDBJ databases">
        <title>The improved chromosome-level genome for the pearl oyster Pinctada fucata martensii using PacBio sequencing and Hi-C.</title>
        <authorList>
            <person name="Zheng Z."/>
        </authorList>
    </citation>
    <scope>NUCLEOTIDE SEQUENCE</scope>
    <source>
        <strain evidence="4">ZZ-2019</strain>
        <tissue evidence="4">Adductor muscle</tissue>
    </source>
</reference>
<evidence type="ECO:0000256" key="2">
    <source>
        <dbReference type="ARBA" id="ARBA00022525"/>
    </source>
</evidence>
<evidence type="ECO:0000256" key="1">
    <source>
        <dbReference type="ARBA" id="ARBA00004613"/>
    </source>
</evidence>
<name>A0AA89C8T4_PINIB</name>
<dbReference type="EMBL" id="VSWD01000003">
    <property type="protein sequence ID" value="KAK3105905.1"/>
    <property type="molecule type" value="Genomic_DNA"/>
</dbReference>
<evidence type="ECO:0000259" key="3">
    <source>
        <dbReference type="PROSITE" id="PS50871"/>
    </source>
</evidence>
<gene>
    <name evidence="4" type="ORF">FSP39_008272</name>
</gene>
<comment type="caution">
    <text evidence="4">The sequence shown here is derived from an EMBL/GenBank/DDBJ whole genome shotgun (WGS) entry which is preliminary data.</text>
</comment>
<feature type="domain" description="C1q" evidence="3">
    <location>
        <begin position="16"/>
        <end position="148"/>
    </location>
</feature>
<organism evidence="4 5">
    <name type="scientific">Pinctada imbricata</name>
    <name type="common">Atlantic pearl-oyster</name>
    <name type="synonym">Pinctada martensii</name>
    <dbReference type="NCBI Taxonomy" id="66713"/>
    <lineage>
        <taxon>Eukaryota</taxon>
        <taxon>Metazoa</taxon>
        <taxon>Spiralia</taxon>
        <taxon>Lophotrochozoa</taxon>
        <taxon>Mollusca</taxon>
        <taxon>Bivalvia</taxon>
        <taxon>Autobranchia</taxon>
        <taxon>Pteriomorphia</taxon>
        <taxon>Pterioida</taxon>
        <taxon>Pterioidea</taxon>
        <taxon>Pteriidae</taxon>
        <taxon>Pinctada</taxon>
    </lineage>
</organism>
<dbReference type="AlphaFoldDB" id="A0AA89C8T4"/>
<comment type="subcellular location">
    <subcellularLocation>
        <location evidence="1">Secreted</location>
    </subcellularLocation>
</comment>
<dbReference type="GO" id="GO:0005581">
    <property type="term" value="C:collagen trimer"/>
    <property type="evidence" value="ECO:0007669"/>
    <property type="project" value="UniProtKB-KW"/>
</dbReference>
<evidence type="ECO:0000313" key="5">
    <source>
        <dbReference type="Proteomes" id="UP001186944"/>
    </source>
</evidence>
<dbReference type="PANTHER" id="PTHR15427:SF33">
    <property type="entry name" value="COLLAGEN IV NC1 DOMAIN-CONTAINING PROTEIN"/>
    <property type="match status" value="1"/>
</dbReference>
<dbReference type="InterPro" id="IPR008983">
    <property type="entry name" value="Tumour_necrosis_fac-like_dom"/>
</dbReference>
<accession>A0AA89C8T4</accession>
<dbReference type="InterPro" id="IPR001073">
    <property type="entry name" value="C1q_dom"/>
</dbReference>
<dbReference type="Proteomes" id="UP001186944">
    <property type="component" value="Unassembled WGS sequence"/>
</dbReference>
<dbReference type="Pfam" id="PF00386">
    <property type="entry name" value="C1q"/>
    <property type="match status" value="1"/>
</dbReference>
<proteinExistence type="predicted"/>
<dbReference type="InterPro" id="IPR050392">
    <property type="entry name" value="Collagen/C1q_domain"/>
</dbReference>
<dbReference type="PROSITE" id="PS50871">
    <property type="entry name" value="C1Q"/>
    <property type="match status" value="1"/>
</dbReference>
<dbReference type="PANTHER" id="PTHR15427">
    <property type="entry name" value="EMILIN ELASTIN MICROFIBRIL INTERFACE-LOCATED PROTEIN ELASTIN MICROFIBRIL INTERFACER"/>
    <property type="match status" value="1"/>
</dbReference>
<dbReference type="PRINTS" id="PR00007">
    <property type="entry name" value="COMPLEMNTC1Q"/>
</dbReference>
<sequence>MVKEFKPKTMYKLLYNSFCAVAFTAYNKHTITYVAHNGVVCLNSTYINEGGAYDVNTCKFSAPRDGIYKFEWTFLTKPGHLFISGLVRNGKIIAYNHAGDHQSNNWDSATQSVFLRLTKDEQVWIQARCDDGRYLHGDTYSTFSGQSI</sequence>
<dbReference type="SUPFAM" id="SSF49842">
    <property type="entry name" value="TNF-like"/>
    <property type="match status" value="1"/>
</dbReference>
<protein>
    <recommendedName>
        <fullName evidence="3">C1q domain-containing protein</fullName>
    </recommendedName>
</protein>